<keyword evidence="4" id="KW-1185">Reference proteome</keyword>
<dbReference type="AlphaFoldDB" id="H6NSU9"/>
<feature type="transmembrane region" description="Helical" evidence="1">
    <location>
        <begin position="231"/>
        <end position="253"/>
    </location>
</feature>
<reference evidence="3 4" key="1">
    <citation type="journal article" date="2012" name="J. Bacteriol.">
        <title>Complete Genome Sequence of Paenibacillus mucilaginosus 3016, a Bacterium Functional as Microbial Fertilizer.</title>
        <authorList>
            <person name="Ma M."/>
            <person name="Wang Z."/>
            <person name="Li L."/>
            <person name="Jiang X."/>
            <person name="Guan D."/>
            <person name="Cao F."/>
            <person name="Chen H."/>
            <person name="Wang X."/>
            <person name="Shen D."/>
            <person name="Du B."/>
            <person name="Li J."/>
        </authorList>
    </citation>
    <scope>NUCLEOTIDE SEQUENCE [LARGE SCALE GENOMIC DNA]</scope>
    <source>
        <strain evidence="3 4">3016</strain>
    </source>
</reference>
<feature type="domain" description="Transglutaminase-like" evidence="2">
    <location>
        <begin position="515"/>
        <end position="594"/>
    </location>
</feature>
<dbReference type="InterPro" id="IPR038765">
    <property type="entry name" value="Papain-like_cys_pep_sf"/>
</dbReference>
<organism evidence="3 4">
    <name type="scientific">Paenibacillus mucilaginosus 3016</name>
    <dbReference type="NCBI Taxonomy" id="1116391"/>
    <lineage>
        <taxon>Bacteria</taxon>
        <taxon>Bacillati</taxon>
        <taxon>Bacillota</taxon>
        <taxon>Bacilli</taxon>
        <taxon>Bacillales</taxon>
        <taxon>Paenibacillaceae</taxon>
        <taxon>Paenibacillus</taxon>
    </lineage>
</organism>
<dbReference type="RefSeq" id="WP_014368348.1">
    <property type="nucleotide sequence ID" value="NC_016935.1"/>
</dbReference>
<feature type="transmembrane region" description="Helical" evidence="1">
    <location>
        <begin position="143"/>
        <end position="161"/>
    </location>
</feature>
<evidence type="ECO:0000313" key="4">
    <source>
        <dbReference type="Proteomes" id="UP000007523"/>
    </source>
</evidence>
<dbReference type="EMBL" id="CP003235">
    <property type="protein sequence ID" value="AFC27490.1"/>
    <property type="molecule type" value="Genomic_DNA"/>
</dbReference>
<keyword evidence="1" id="KW-0812">Transmembrane</keyword>
<dbReference type="InterPro" id="IPR002931">
    <property type="entry name" value="Transglutaminase-like"/>
</dbReference>
<dbReference type="Proteomes" id="UP000007523">
    <property type="component" value="Chromosome"/>
</dbReference>
<dbReference type="InterPro" id="IPR052901">
    <property type="entry name" value="Bact_TGase-like"/>
</dbReference>
<protein>
    <submittedName>
        <fullName evidence="3">Transglutaminase domain-containing protein</fullName>
    </submittedName>
</protein>
<dbReference type="HOGENOM" id="CLU_018443_0_0_9"/>
<keyword evidence="1" id="KW-0472">Membrane</keyword>
<proteinExistence type="predicted"/>
<dbReference type="KEGG" id="pmq:PM3016_523"/>
<dbReference type="STRING" id="1116391.PM3016_523"/>
<name>H6NSU9_9BACL</name>
<sequence>MPYGAPEAVPAGHTTGTTAAARRAAEPSLLGWGADAALTLLLFLLLVEWLYPLRLLVYVTEVYAIGPFVLTFALLLLADTFRLPAWAVWPVKAAWIITVTAWLHAGGTLPSVLWWEQWGHELLSDAQEGLRGELAGWEPATRTLLFLSGWAFFLSVVQSFVLERRSMLWFGGLTLFYLGAIEWIFGVDMGYAALRSAGWTLLLQSCLQSARWDRWRWAERVSSAPALQERAGRGTLAAGVVLAACCLLCGWFGTLLHPGAVRPPDWSAAIRALEQGVQGKSWIPEGRGTSAQTGYGADDTKLGHPLTPDSSPAFTAVTPRLTYWRGEAKSFYTGQGWTEPEGELTQDLAAGASPVGVPSAGGTLRQQVTVQARSLNRQLFAGGTVTAVTEMTSESGLAIPSSWVWKEKGADRFTLPALSDPMVSYTVESRLPAEEDAVRTALPSAYPPEILQRYLQLPDSVSARVRALAQGLSENGTSPYAKVKAVEHYLQSQFAYSLQNTRAAEPGEDLVDRFLFEQKTGYCDHFSSSMVVLLRASGIPARWVKGFTPGEVMAVTTEGGGKPSYTVQVRQRDAHSWVEVYFPQHGWVAFDPTPALPAAQQAEGQEAAAAAPAAEIAAPGESVWQQVRTWLAAGREAVLQGAAAGLTALREESGPLLRRLLAAASPYAIPASGAAALALAALAAYALWRQYRRLPALPGFGLLPGLRRAVRLAFAERLWRRLQRAHGRAAPAQTLREYAASRRCAGEAQQAALLQLAQLLEALRYADPRAPEARVTRRTLTEAWRHVKRSRRL</sequence>
<feature type="transmembrane region" description="Helical" evidence="1">
    <location>
        <begin position="93"/>
        <end position="115"/>
    </location>
</feature>
<evidence type="ECO:0000259" key="2">
    <source>
        <dbReference type="SMART" id="SM00460"/>
    </source>
</evidence>
<keyword evidence="1" id="KW-1133">Transmembrane helix</keyword>
<evidence type="ECO:0000256" key="1">
    <source>
        <dbReference type="SAM" id="Phobius"/>
    </source>
</evidence>
<evidence type="ECO:0000313" key="3">
    <source>
        <dbReference type="EMBL" id="AFC27490.1"/>
    </source>
</evidence>
<feature type="transmembrane region" description="Helical" evidence="1">
    <location>
        <begin position="168"/>
        <end position="186"/>
    </location>
</feature>
<feature type="transmembrane region" description="Helical" evidence="1">
    <location>
        <begin position="63"/>
        <end position="81"/>
    </location>
</feature>
<dbReference type="PANTHER" id="PTHR42736:SF1">
    <property type="entry name" value="PROTEIN-GLUTAMINE GAMMA-GLUTAMYLTRANSFERASE"/>
    <property type="match status" value="1"/>
</dbReference>
<dbReference type="SMART" id="SM00460">
    <property type="entry name" value="TGc"/>
    <property type="match status" value="1"/>
</dbReference>
<accession>H6NSU9</accession>
<feature type="transmembrane region" description="Helical" evidence="1">
    <location>
        <begin position="667"/>
        <end position="688"/>
    </location>
</feature>
<dbReference type="PANTHER" id="PTHR42736">
    <property type="entry name" value="PROTEIN-GLUTAMINE GAMMA-GLUTAMYLTRANSFERASE"/>
    <property type="match status" value="1"/>
</dbReference>
<dbReference type="Pfam" id="PF01841">
    <property type="entry name" value="Transglut_core"/>
    <property type="match status" value="1"/>
</dbReference>
<feature type="transmembrane region" description="Helical" evidence="1">
    <location>
        <begin position="29"/>
        <end position="51"/>
    </location>
</feature>
<gene>
    <name evidence="3" type="ORF">PM3016_523</name>
</gene>
<dbReference type="SUPFAM" id="SSF54001">
    <property type="entry name" value="Cysteine proteinases"/>
    <property type="match status" value="1"/>
</dbReference>
<dbReference type="Gene3D" id="3.10.620.30">
    <property type="match status" value="1"/>
</dbReference>